<organism evidence="2 3">
    <name type="scientific">Magnetospirillum sulfuroxidans</name>
    <dbReference type="NCBI Taxonomy" id="611300"/>
    <lineage>
        <taxon>Bacteria</taxon>
        <taxon>Pseudomonadati</taxon>
        <taxon>Pseudomonadota</taxon>
        <taxon>Alphaproteobacteria</taxon>
        <taxon>Rhodospirillales</taxon>
        <taxon>Rhodospirillaceae</taxon>
        <taxon>Magnetospirillum</taxon>
    </lineage>
</organism>
<evidence type="ECO:0000259" key="1">
    <source>
        <dbReference type="PROSITE" id="PS50146"/>
    </source>
</evidence>
<dbReference type="RefSeq" id="WP_211546118.1">
    <property type="nucleotide sequence ID" value="NZ_JAGTUF010000001.1"/>
</dbReference>
<dbReference type="Pfam" id="PF00781">
    <property type="entry name" value="DAGK_cat"/>
    <property type="match status" value="1"/>
</dbReference>
<keyword evidence="2" id="KW-0418">Kinase</keyword>
<dbReference type="NCBIfam" id="NF040993">
    <property type="entry name" value="MamU"/>
    <property type="match status" value="1"/>
</dbReference>
<dbReference type="InterPro" id="IPR004363">
    <property type="entry name" value="Methylgl_synth"/>
</dbReference>
<comment type="caution">
    <text evidence="2">The sequence shown here is derived from an EMBL/GenBank/DDBJ whole genome shotgun (WGS) entry which is preliminary data.</text>
</comment>
<dbReference type="SUPFAM" id="SSF111331">
    <property type="entry name" value="NAD kinase/diacylglycerol kinase-like"/>
    <property type="match status" value="1"/>
</dbReference>
<dbReference type="InterPro" id="IPR016064">
    <property type="entry name" value="NAD/diacylglycerol_kinase_sf"/>
</dbReference>
<dbReference type="PROSITE" id="PS50146">
    <property type="entry name" value="DAGK"/>
    <property type="match status" value="1"/>
</dbReference>
<dbReference type="PANTHER" id="PTHR30492">
    <property type="entry name" value="METHYLGLYOXAL SYNTHASE"/>
    <property type="match status" value="1"/>
</dbReference>
<dbReference type="Gene3D" id="3.40.50.10330">
    <property type="entry name" value="Probable inorganic polyphosphate/atp-NAD kinase, domain 1"/>
    <property type="match status" value="1"/>
</dbReference>
<proteinExistence type="predicted"/>
<dbReference type="Gene3D" id="2.60.200.40">
    <property type="match status" value="1"/>
</dbReference>
<dbReference type="InterPro" id="IPR045540">
    <property type="entry name" value="YegS/DAGK_C"/>
</dbReference>
<dbReference type="Proteomes" id="UP000680714">
    <property type="component" value="Unassembled WGS sequence"/>
</dbReference>
<accession>A0ABS5I891</accession>
<protein>
    <submittedName>
        <fullName evidence="2">Sphingosine kinase</fullName>
    </submittedName>
</protein>
<sequence length="303" mass="32930">MRLALVINRSAGTFRHLPLEATAAAIGSALRRHGHVIHTDICGRRDLSTTLAAWARRDDVDAVIVGGGDGSFLTAILAGLGRDKPLGLLPLGTLNLLARDLGLPVDPLAAAALLARCRVAEIDLAEVNGLPFAIWASLGMHPRVVRRRDKLQAEGLSKWRAFALAALRAFRRYPLMQVNLSVNGQTTTVTTPIVVISNNAWAETPLPLPPSRVSLDRGELMVHVAKTTSRLGLLWLALNALVGRWRVNRLLDIFRADEVVVTGRKSRMILSLDGEVTVLRAPLVFRSNPKSLRILIADTCPCD</sequence>
<dbReference type="SMART" id="SM00046">
    <property type="entry name" value="DAGKc"/>
    <property type="match status" value="1"/>
</dbReference>
<dbReference type="EMBL" id="JAGTUF010000001">
    <property type="protein sequence ID" value="MBR9970641.1"/>
    <property type="molecule type" value="Genomic_DNA"/>
</dbReference>
<evidence type="ECO:0000313" key="3">
    <source>
        <dbReference type="Proteomes" id="UP000680714"/>
    </source>
</evidence>
<name>A0ABS5I891_9PROT</name>
<gene>
    <name evidence="2" type="ORF">KEC16_02805</name>
</gene>
<dbReference type="PANTHER" id="PTHR30492:SF0">
    <property type="entry name" value="METHYLGLYOXAL SYNTHASE"/>
    <property type="match status" value="1"/>
</dbReference>
<reference evidence="2 3" key="1">
    <citation type="submission" date="2021-04" db="EMBL/GenBank/DDBJ databases">
        <title>Magnetospirillum sulfuroxidans sp. nov., a facultative chemolithoautotrophic sulfur-oxidizing alphaproteobacterium isolated from freshwater sediment and proposals for Paramagetospirillum gen. nov., and Magnetospirillaceae fam. nov.</title>
        <authorList>
            <person name="Koziaeva V."/>
            <person name="Geelhoed J.S."/>
            <person name="Sorokin D.Y."/>
            <person name="Grouzdev D.S."/>
        </authorList>
    </citation>
    <scope>NUCLEOTIDE SEQUENCE [LARGE SCALE GENOMIC DNA]</scope>
    <source>
        <strain evidence="2 3">J10</strain>
    </source>
</reference>
<feature type="domain" description="DAGKc" evidence="1">
    <location>
        <begin position="1"/>
        <end position="131"/>
    </location>
</feature>
<dbReference type="GO" id="GO:0016301">
    <property type="term" value="F:kinase activity"/>
    <property type="evidence" value="ECO:0007669"/>
    <property type="project" value="UniProtKB-KW"/>
</dbReference>
<dbReference type="InterPro" id="IPR001206">
    <property type="entry name" value="Diacylglycerol_kinase_cat_dom"/>
</dbReference>
<keyword evidence="3" id="KW-1185">Reference proteome</keyword>
<keyword evidence="2" id="KW-0808">Transferase</keyword>
<dbReference type="Pfam" id="PF19279">
    <property type="entry name" value="YegS_C"/>
    <property type="match status" value="1"/>
</dbReference>
<dbReference type="InterPro" id="IPR017438">
    <property type="entry name" value="ATP-NAD_kinase_N"/>
</dbReference>
<evidence type="ECO:0000313" key="2">
    <source>
        <dbReference type="EMBL" id="MBR9970641.1"/>
    </source>
</evidence>